<keyword evidence="12" id="KW-1185">Reference proteome</keyword>
<dbReference type="KEGG" id="ssua:FPZ54_10830"/>
<dbReference type="Pfam" id="PF13193">
    <property type="entry name" value="AMP-binding_C"/>
    <property type="match status" value="1"/>
</dbReference>
<dbReference type="FunFam" id="3.40.50.12780:FF:000003">
    <property type="entry name" value="Long-chain-fatty-acid--CoA ligase FadD"/>
    <property type="match status" value="1"/>
</dbReference>
<dbReference type="Gene3D" id="3.40.50.12780">
    <property type="entry name" value="N-terminal domain of ligase-like"/>
    <property type="match status" value="1"/>
</dbReference>
<protein>
    <recommendedName>
        <fullName evidence="7">Long-chain-fatty-acid--CoA ligase</fullName>
        <ecNumber evidence="6">6.2.1.3</ecNumber>
    </recommendedName>
    <alternativeName>
        <fullName evidence="8">Long-chain acyl-CoA synthetase</fullName>
    </alternativeName>
</protein>
<evidence type="ECO:0000313" key="11">
    <source>
        <dbReference type="EMBL" id="QDX26469.1"/>
    </source>
</evidence>
<keyword evidence="4" id="KW-0436">Ligase</keyword>
<dbReference type="InterPro" id="IPR020845">
    <property type="entry name" value="AMP-binding_CS"/>
</dbReference>
<dbReference type="Proteomes" id="UP000318055">
    <property type="component" value="Chromosome"/>
</dbReference>
<gene>
    <name evidence="11" type="ORF">FPZ54_10830</name>
</gene>
<dbReference type="InterPro" id="IPR025110">
    <property type="entry name" value="AMP-bd_C"/>
</dbReference>
<dbReference type="InterPro" id="IPR045851">
    <property type="entry name" value="AMP-bd_C_sf"/>
</dbReference>
<comment type="similarity">
    <text evidence="3">Belongs to the ATP-dependent AMP-binding enzyme family.</text>
</comment>
<name>A0A518RGC9_9SPHN</name>
<evidence type="ECO:0000256" key="7">
    <source>
        <dbReference type="ARBA" id="ARBA00039545"/>
    </source>
</evidence>
<evidence type="ECO:0000256" key="5">
    <source>
        <dbReference type="ARBA" id="ARBA00023136"/>
    </source>
</evidence>
<dbReference type="Gene3D" id="3.30.300.30">
    <property type="match status" value="1"/>
</dbReference>
<evidence type="ECO:0000256" key="2">
    <source>
        <dbReference type="ARBA" id="ARBA00005005"/>
    </source>
</evidence>
<comment type="subcellular location">
    <subcellularLocation>
        <location evidence="1">Membrane</location>
        <topology evidence="1">Peripheral membrane protein</topology>
    </subcellularLocation>
</comment>
<evidence type="ECO:0000256" key="6">
    <source>
        <dbReference type="ARBA" id="ARBA00026121"/>
    </source>
</evidence>
<evidence type="ECO:0000259" key="9">
    <source>
        <dbReference type="Pfam" id="PF00501"/>
    </source>
</evidence>
<dbReference type="PANTHER" id="PTHR43767">
    <property type="entry name" value="LONG-CHAIN-FATTY-ACID--COA LIGASE"/>
    <property type="match status" value="1"/>
</dbReference>
<dbReference type="GO" id="GO:0004467">
    <property type="term" value="F:long-chain fatty acid-CoA ligase activity"/>
    <property type="evidence" value="ECO:0007669"/>
    <property type="project" value="UniProtKB-EC"/>
</dbReference>
<dbReference type="AlphaFoldDB" id="A0A518RGC9"/>
<evidence type="ECO:0000256" key="4">
    <source>
        <dbReference type="ARBA" id="ARBA00022598"/>
    </source>
</evidence>
<dbReference type="OrthoDB" id="9803968at2"/>
<evidence type="ECO:0000256" key="3">
    <source>
        <dbReference type="ARBA" id="ARBA00006432"/>
    </source>
</evidence>
<dbReference type="PROSITE" id="PS00455">
    <property type="entry name" value="AMP_BINDING"/>
    <property type="match status" value="1"/>
</dbReference>
<evidence type="ECO:0000259" key="10">
    <source>
        <dbReference type="Pfam" id="PF13193"/>
    </source>
</evidence>
<dbReference type="CDD" id="cd05936">
    <property type="entry name" value="FC-FACS_FadD_like"/>
    <property type="match status" value="1"/>
</dbReference>
<dbReference type="EC" id="6.2.1.3" evidence="6"/>
<feature type="domain" description="AMP-dependent synthetase/ligase" evidence="9">
    <location>
        <begin position="48"/>
        <end position="440"/>
    </location>
</feature>
<dbReference type="PANTHER" id="PTHR43767:SF8">
    <property type="entry name" value="LONG-CHAIN-FATTY-ACID--COA LIGASE"/>
    <property type="match status" value="1"/>
</dbReference>
<dbReference type="InterPro" id="IPR050237">
    <property type="entry name" value="ATP-dep_AMP-bd_enzyme"/>
</dbReference>
<dbReference type="InterPro" id="IPR042099">
    <property type="entry name" value="ANL_N_sf"/>
</dbReference>
<dbReference type="SUPFAM" id="SSF56801">
    <property type="entry name" value="Acetyl-CoA synthetase-like"/>
    <property type="match status" value="1"/>
</dbReference>
<accession>A0A518RGC9</accession>
<sequence>MSVMPTTETDADVDRLFADRFWTRHYSPGVPAGIDAELDAAGSMVDLFERDATRYADREGFVSLGTGRSYGAILRDAKAFAAWLQHIGIGKGDRVALMMPNCLQYPVATFGVLFVGAVVVNVNPLYTAHELGHQLRDSGATAIVVMDLFAATVLAAREGSELRHIVVTSMGDMLGPVKGRAVSLLMGRQAPRFSRAGMHRWKQVLGQGHRMTFRRVAIDQQDLAFLQYTGGTSGVAKGAMLTHRNVVANVLQGRAWALAQFDDGEVLTNVTMLPLYHVFSLTANLLMFVGVGGRNILIANPRDTRRVAWILRKEKFAGFTGVNTLFASLLDDAEFRQRDFSALKLTIAGGMATQADTARRWEEATGKPLVEGYGLTECSPVVCIRPIDLASPQRMGYNGTVGLPVPSTDVRMRRPDGGWCGFDEPGELCVRGPQVMRGYWQRPDDTAEVLSADGWLATGDVGVMGRDGEVRLIDRLKDMILVSGFNVYPAEVEGVIASHPDVVEVAVVGLPDPVKGERIKAVVYSLSPTLTADIVRAWCRERLTSYKVPSVVELRGEPLPKTNVGKILRRELR</sequence>
<organism evidence="11 12">
    <name type="scientific">Sphingomonas suaedae</name>
    <dbReference type="NCBI Taxonomy" id="2599297"/>
    <lineage>
        <taxon>Bacteria</taxon>
        <taxon>Pseudomonadati</taxon>
        <taxon>Pseudomonadota</taxon>
        <taxon>Alphaproteobacteria</taxon>
        <taxon>Sphingomonadales</taxon>
        <taxon>Sphingomonadaceae</taxon>
        <taxon>Sphingomonas</taxon>
    </lineage>
</organism>
<reference evidence="11 12" key="1">
    <citation type="submission" date="2019-07" db="EMBL/GenBank/DDBJ databases">
        <title>Sphingomonas alkalisoli sp. nov., isolated from rhizosphere soil of Suaedae salsa.</title>
        <authorList>
            <person name="Zhang H."/>
            <person name="Xu L."/>
            <person name="Zhang J.-X."/>
            <person name="Sun J.-Q."/>
        </authorList>
    </citation>
    <scope>NUCLEOTIDE SEQUENCE [LARGE SCALE GENOMIC DNA]</scope>
    <source>
        <strain evidence="11 12">XS-10</strain>
    </source>
</reference>
<dbReference type="GO" id="GO:0016020">
    <property type="term" value="C:membrane"/>
    <property type="evidence" value="ECO:0007669"/>
    <property type="project" value="UniProtKB-SubCell"/>
</dbReference>
<feature type="domain" description="AMP-binding enzyme C-terminal" evidence="10">
    <location>
        <begin position="491"/>
        <end position="566"/>
    </location>
</feature>
<evidence type="ECO:0000256" key="8">
    <source>
        <dbReference type="ARBA" id="ARBA00042773"/>
    </source>
</evidence>
<evidence type="ECO:0000256" key="1">
    <source>
        <dbReference type="ARBA" id="ARBA00004170"/>
    </source>
</evidence>
<dbReference type="InterPro" id="IPR000873">
    <property type="entry name" value="AMP-dep_synth/lig_dom"/>
</dbReference>
<keyword evidence="5" id="KW-0472">Membrane</keyword>
<comment type="pathway">
    <text evidence="2">Lipid metabolism; fatty acid beta-oxidation.</text>
</comment>
<evidence type="ECO:0000313" key="12">
    <source>
        <dbReference type="Proteomes" id="UP000318055"/>
    </source>
</evidence>
<dbReference type="EMBL" id="CP042239">
    <property type="protein sequence ID" value="QDX26469.1"/>
    <property type="molecule type" value="Genomic_DNA"/>
</dbReference>
<proteinExistence type="inferred from homology"/>
<dbReference type="Pfam" id="PF00501">
    <property type="entry name" value="AMP-binding"/>
    <property type="match status" value="1"/>
</dbReference>